<dbReference type="Proteomes" id="UP001597294">
    <property type="component" value="Unassembled WGS sequence"/>
</dbReference>
<dbReference type="InterPro" id="IPR050101">
    <property type="entry name" value="CinA"/>
</dbReference>
<dbReference type="SMART" id="SM00852">
    <property type="entry name" value="MoCF_biosynth"/>
    <property type="match status" value="1"/>
</dbReference>
<dbReference type="SUPFAM" id="SSF53218">
    <property type="entry name" value="Molybdenum cofactor biosynthesis proteins"/>
    <property type="match status" value="1"/>
</dbReference>
<sequence>MNNETDRVYRACLIIIGNEILSGRTQDANLAFLGEQLNEIGICLDEVRVIPDVPKRIISTVNEVRRNFDYVFTTGGIGPTHDDITSQCVAEAFAVDLILHPDAYKAMVDFYGTEKLNDARLRMAHVPDGATLIENDISIAPGYRIENVFVMAGVPKIMQSMFFKLAPTLTGGKPVLSQTLSSGAKEGDIAQGLGEIQYAFKGVDIGSYPFMGRGGTGVRIVMRSSDEVSLGKCVLRVSELLNQYVK</sequence>
<evidence type="ECO:0000259" key="1">
    <source>
        <dbReference type="SMART" id="SM00852"/>
    </source>
</evidence>
<keyword evidence="3" id="KW-1185">Reference proteome</keyword>
<comment type="caution">
    <text evidence="2">The sequence shown here is derived from an EMBL/GenBank/DDBJ whole genome shotgun (WGS) entry which is preliminary data.</text>
</comment>
<protein>
    <submittedName>
        <fullName evidence="2">Competence/damage-inducible protein A</fullName>
    </submittedName>
</protein>
<proteinExistence type="predicted"/>
<dbReference type="Pfam" id="PF00994">
    <property type="entry name" value="MoCF_biosynth"/>
    <property type="match status" value="1"/>
</dbReference>
<organism evidence="2 3">
    <name type="scientific">Kiloniella antarctica</name>
    <dbReference type="NCBI Taxonomy" id="1550907"/>
    <lineage>
        <taxon>Bacteria</taxon>
        <taxon>Pseudomonadati</taxon>
        <taxon>Pseudomonadota</taxon>
        <taxon>Alphaproteobacteria</taxon>
        <taxon>Rhodospirillales</taxon>
        <taxon>Kiloniellaceae</taxon>
        <taxon>Kiloniella</taxon>
    </lineage>
</organism>
<name>A0ABW5BPD9_9PROT</name>
<dbReference type="PANTHER" id="PTHR13939">
    <property type="entry name" value="NICOTINAMIDE-NUCLEOTIDE AMIDOHYDROLASE PNCC"/>
    <property type="match status" value="1"/>
</dbReference>
<dbReference type="Pfam" id="PF24102">
    <property type="entry name" value="FLAD1_M"/>
    <property type="match status" value="1"/>
</dbReference>
<feature type="domain" description="MoaB/Mog" evidence="1">
    <location>
        <begin position="12"/>
        <end position="172"/>
    </location>
</feature>
<dbReference type="PANTHER" id="PTHR13939:SF0">
    <property type="entry name" value="NMN AMIDOHYDROLASE-LIKE PROTEIN YFAY"/>
    <property type="match status" value="1"/>
</dbReference>
<reference evidence="3" key="1">
    <citation type="journal article" date="2019" name="Int. J. Syst. Evol. Microbiol.">
        <title>The Global Catalogue of Microorganisms (GCM) 10K type strain sequencing project: providing services to taxonomists for standard genome sequencing and annotation.</title>
        <authorList>
            <consortium name="The Broad Institute Genomics Platform"/>
            <consortium name="The Broad Institute Genome Sequencing Center for Infectious Disease"/>
            <person name="Wu L."/>
            <person name="Ma J."/>
        </authorList>
    </citation>
    <scope>NUCLEOTIDE SEQUENCE [LARGE SCALE GENOMIC DNA]</scope>
    <source>
        <strain evidence="3">CGMCC 4.7192</strain>
    </source>
</reference>
<dbReference type="Gene3D" id="3.40.980.10">
    <property type="entry name" value="MoaB/Mog-like domain"/>
    <property type="match status" value="1"/>
</dbReference>
<dbReference type="EMBL" id="JBHUII010000013">
    <property type="protein sequence ID" value="MFD2208037.1"/>
    <property type="molecule type" value="Genomic_DNA"/>
</dbReference>
<dbReference type="CDD" id="cd00885">
    <property type="entry name" value="cinA"/>
    <property type="match status" value="1"/>
</dbReference>
<accession>A0ABW5BPD9</accession>
<gene>
    <name evidence="2" type="ORF">ACFSKO_20660</name>
</gene>
<dbReference type="InterPro" id="IPR001453">
    <property type="entry name" value="MoaB/Mog_dom"/>
</dbReference>
<evidence type="ECO:0000313" key="3">
    <source>
        <dbReference type="Proteomes" id="UP001597294"/>
    </source>
</evidence>
<dbReference type="RefSeq" id="WP_380255265.1">
    <property type="nucleotide sequence ID" value="NZ_JBHUII010000013.1"/>
</dbReference>
<evidence type="ECO:0000313" key="2">
    <source>
        <dbReference type="EMBL" id="MFD2208037.1"/>
    </source>
</evidence>
<dbReference type="InterPro" id="IPR056596">
    <property type="entry name" value="FLAD1_M"/>
</dbReference>
<dbReference type="InterPro" id="IPR036425">
    <property type="entry name" value="MoaB/Mog-like_dom_sf"/>
</dbReference>